<dbReference type="Proteomes" id="UP000030758">
    <property type="component" value="Unassembled WGS sequence"/>
</dbReference>
<dbReference type="EMBL" id="KL367475">
    <property type="protein sequence ID" value="KFD72894.1"/>
    <property type="molecule type" value="Genomic_DNA"/>
</dbReference>
<dbReference type="EMBL" id="KL363182">
    <property type="protein sequence ID" value="KFD58871.1"/>
    <property type="molecule type" value="Genomic_DNA"/>
</dbReference>
<evidence type="ECO:0000313" key="2">
    <source>
        <dbReference type="EMBL" id="KFD72894.1"/>
    </source>
</evidence>
<accession>A0A085NTU8</accession>
<reference evidence="2 3" key="1">
    <citation type="journal article" date="2014" name="Nat. Genet.">
        <title>Genome and transcriptome of the porcine whipworm Trichuris suis.</title>
        <authorList>
            <person name="Jex A.R."/>
            <person name="Nejsum P."/>
            <person name="Schwarz E.M."/>
            <person name="Hu L."/>
            <person name="Young N.D."/>
            <person name="Hall R.S."/>
            <person name="Korhonen P.K."/>
            <person name="Liao S."/>
            <person name="Thamsborg S."/>
            <person name="Xia J."/>
            <person name="Xu P."/>
            <person name="Wang S."/>
            <person name="Scheerlinck J.P."/>
            <person name="Hofmann A."/>
            <person name="Sternberg P.W."/>
            <person name="Wang J."/>
            <person name="Gasser R.B."/>
        </authorList>
    </citation>
    <scope>NUCLEOTIDE SEQUENCE [LARGE SCALE GENOMIC DNA]</scope>
    <source>
        <strain evidence="2">DCEP-RM93F</strain>
        <strain evidence="1">DCEP-RM93M</strain>
    </source>
</reference>
<keyword evidence="3" id="KW-1185">Reference proteome</keyword>
<proteinExistence type="predicted"/>
<dbReference type="Proteomes" id="UP000030764">
    <property type="component" value="Unassembled WGS sequence"/>
</dbReference>
<protein>
    <submittedName>
        <fullName evidence="2">Uncharacterized protein</fullName>
    </submittedName>
</protein>
<sequence length="59" mass="6896">MLMQTERTMIKEMETGRCQFLPSHQQFGVMCADLQQEVAHLIFQAVWRRASSLAVQLDR</sequence>
<organism evidence="2">
    <name type="scientific">Trichuris suis</name>
    <name type="common">pig whipworm</name>
    <dbReference type="NCBI Taxonomy" id="68888"/>
    <lineage>
        <taxon>Eukaryota</taxon>
        <taxon>Metazoa</taxon>
        <taxon>Ecdysozoa</taxon>
        <taxon>Nematoda</taxon>
        <taxon>Enoplea</taxon>
        <taxon>Dorylaimia</taxon>
        <taxon>Trichinellida</taxon>
        <taxon>Trichuridae</taxon>
        <taxon>Trichuris</taxon>
    </lineage>
</organism>
<evidence type="ECO:0000313" key="3">
    <source>
        <dbReference type="Proteomes" id="UP000030764"/>
    </source>
</evidence>
<name>A0A085NTU8_9BILA</name>
<evidence type="ECO:0000313" key="1">
    <source>
        <dbReference type="EMBL" id="KFD58871.1"/>
    </source>
</evidence>
<dbReference type="AlphaFoldDB" id="A0A085NTU8"/>
<gene>
    <name evidence="1" type="ORF">M513_00034</name>
    <name evidence="2" type="ORF">M514_00034</name>
</gene>